<evidence type="ECO:0000256" key="1">
    <source>
        <dbReference type="SAM" id="Phobius"/>
    </source>
</evidence>
<protein>
    <submittedName>
        <fullName evidence="2">Uncharacterized protein</fullName>
    </submittedName>
</protein>
<feature type="transmembrane region" description="Helical" evidence="1">
    <location>
        <begin position="85"/>
        <end position="108"/>
    </location>
</feature>
<dbReference type="EMBL" id="MN741023">
    <property type="protein sequence ID" value="QHU23117.1"/>
    <property type="molecule type" value="Genomic_DNA"/>
</dbReference>
<feature type="transmembrane region" description="Helical" evidence="1">
    <location>
        <begin position="43"/>
        <end position="65"/>
    </location>
</feature>
<keyword evidence="1" id="KW-0472">Membrane</keyword>
<feature type="transmembrane region" description="Helical" evidence="1">
    <location>
        <begin position="12"/>
        <end position="31"/>
    </location>
</feature>
<proteinExistence type="predicted"/>
<evidence type="ECO:0000313" key="2">
    <source>
        <dbReference type="EMBL" id="QHU23117.1"/>
    </source>
</evidence>
<keyword evidence="1" id="KW-0812">Transmembrane</keyword>
<feature type="transmembrane region" description="Helical" evidence="1">
    <location>
        <begin position="129"/>
        <end position="152"/>
    </location>
</feature>
<dbReference type="AlphaFoldDB" id="A0A6C0L2N0"/>
<name>A0A6C0L2N0_9ZZZZ</name>
<feature type="transmembrane region" description="Helical" evidence="1">
    <location>
        <begin position="158"/>
        <end position="175"/>
    </location>
</feature>
<accession>A0A6C0L2N0</accession>
<sequence length="180" mass="20965">MLMEVKNLKFIHFLTAALSIELFMLFLFRFTRSPFTGKSINNWYTNFGWSAIILDVLSVIIGFYITKYIYLYALKRGILSEKNSLLKFLILMLCVQIIHDFTFYFTIIKNTKLGKNKIMDELIEYANNIGVGAVIGDSFMYLLATPLLYILLKLKDEDNQFISLVCTYIIGYIVYQKPII</sequence>
<reference evidence="2" key="1">
    <citation type="journal article" date="2020" name="Nature">
        <title>Giant virus diversity and host interactions through global metagenomics.</title>
        <authorList>
            <person name="Schulz F."/>
            <person name="Roux S."/>
            <person name="Paez-Espino D."/>
            <person name="Jungbluth S."/>
            <person name="Walsh D.A."/>
            <person name="Denef V.J."/>
            <person name="McMahon K.D."/>
            <person name="Konstantinidis K.T."/>
            <person name="Eloe-Fadrosh E.A."/>
            <person name="Kyrpides N.C."/>
            <person name="Woyke T."/>
        </authorList>
    </citation>
    <scope>NUCLEOTIDE SEQUENCE</scope>
    <source>
        <strain evidence="2">GVMAG-S-ERX555907-63</strain>
    </source>
</reference>
<organism evidence="2">
    <name type="scientific">viral metagenome</name>
    <dbReference type="NCBI Taxonomy" id="1070528"/>
    <lineage>
        <taxon>unclassified sequences</taxon>
        <taxon>metagenomes</taxon>
        <taxon>organismal metagenomes</taxon>
    </lineage>
</organism>
<keyword evidence="1" id="KW-1133">Transmembrane helix</keyword>